<dbReference type="InterPro" id="IPR051785">
    <property type="entry name" value="MMCE/EMCE_epimerase"/>
</dbReference>
<dbReference type="GO" id="GO:0004493">
    <property type="term" value="F:methylmalonyl-CoA epimerase activity"/>
    <property type="evidence" value="ECO:0007669"/>
    <property type="project" value="TreeGrafter"/>
</dbReference>
<dbReference type="Pfam" id="PF13669">
    <property type="entry name" value="Glyoxalase_4"/>
    <property type="match status" value="1"/>
</dbReference>
<comment type="caution">
    <text evidence="3">The sequence shown here is derived from an EMBL/GenBank/DDBJ whole genome shotgun (WGS) entry which is preliminary data.</text>
</comment>
<sequence>MVPVPVIGIHHIGIVVGNLDEAIEDYKKLGLAFDGVKDFPHTRVALFHGGESHVELFEPKDPESDLGRFLAKRGGIHHVAYAVRDIRTALAQLEAQGFQLIHREPVIGLHGLPVAFIHHESCHGVLTELVEVPEGSSH</sequence>
<dbReference type="AlphaFoldDB" id="A0A7C1K4R0"/>
<protein>
    <submittedName>
        <fullName evidence="3">VOC family protein</fullName>
    </submittedName>
</protein>
<dbReference type="EMBL" id="DSJL01000011">
    <property type="protein sequence ID" value="HEF65559.1"/>
    <property type="molecule type" value="Genomic_DNA"/>
</dbReference>
<accession>A0A7C1K4R0</accession>
<comment type="similarity">
    <text evidence="1">Belongs to the methylmalonyl-CoA epimerase family.</text>
</comment>
<name>A0A7C1K4R0_THERO</name>
<gene>
    <name evidence="3" type="ORF">ENP47_08190</name>
</gene>
<dbReference type="SUPFAM" id="SSF54593">
    <property type="entry name" value="Glyoxalase/Bleomycin resistance protein/Dihydroxybiphenyl dioxygenase"/>
    <property type="match status" value="1"/>
</dbReference>
<reference evidence="3" key="1">
    <citation type="journal article" date="2020" name="mSystems">
        <title>Genome- and Community-Level Interaction Insights into Carbon Utilization and Element Cycling Functions of Hydrothermarchaeota in Hydrothermal Sediment.</title>
        <authorList>
            <person name="Zhou Z."/>
            <person name="Liu Y."/>
            <person name="Xu W."/>
            <person name="Pan J."/>
            <person name="Luo Z.H."/>
            <person name="Li M."/>
        </authorList>
    </citation>
    <scope>NUCLEOTIDE SEQUENCE [LARGE SCALE GENOMIC DNA]</scope>
    <source>
        <strain evidence="3">SpSt-222</strain>
    </source>
</reference>
<evidence type="ECO:0000313" key="3">
    <source>
        <dbReference type="EMBL" id="HEF65559.1"/>
    </source>
</evidence>
<dbReference type="GO" id="GO:0046872">
    <property type="term" value="F:metal ion binding"/>
    <property type="evidence" value="ECO:0007669"/>
    <property type="project" value="UniProtKB-KW"/>
</dbReference>
<dbReference type="InterPro" id="IPR017515">
    <property type="entry name" value="MeMalonyl-CoA_epimerase"/>
</dbReference>
<dbReference type="PROSITE" id="PS51819">
    <property type="entry name" value="VOC"/>
    <property type="match status" value="1"/>
</dbReference>
<keyword evidence="2" id="KW-0479">Metal-binding</keyword>
<organism evidence="3">
    <name type="scientific">Thermomicrobium roseum</name>
    <dbReference type="NCBI Taxonomy" id="500"/>
    <lineage>
        <taxon>Bacteria</taxon>
        <taxon>Pseudomonadati</taxon>
        <taxon>Thermomicrobiota</taxon>
        <taxon>Thermomicrobia</taxon>
        <taxon>Thermomicrobiales</taxon>
        <taxon>Thermomicrobiaceae</taxon>
        <taxon>Thermomicrobium</taxon>
    </lineage>
</organism>
<dbReference type="PANTHER" id="PTHR43048:SF3">
    <property type="entry name" value="METHYLMALONYL-COA EPIMERASE, MITOCHONDRIAL"/>
    <property type="match status" value="1"/>
</dbReference>
<dbReference type="InterPro" id="IPR029068">
    <property type="entry name" value="Glyas_Bleomycin-R_OHBP_Dase"/>
</dbReference>
<dbReference type="InterPro" id="IPR037523">
    <property type="entry name" value="VOC_core"/>
</dbReference>
<evidence type="ECO:0000256" key="1">
    <source>
        <dbReference type="ARBA" id="ARBA00009308"/>
    </source>
</evidence>
<dbReference type="GO" id="GO:0046491">
    <property type="term" value="P:L-methylmalonyl-CoA metabolic process"/>
    <property type="evidence" value="ECO:0007669"/>
    <property type="project" value="TreeGrafter"/>
</dbReference>
<proteinExistence type="inferred from homology"/>
<dbReference type="CDD" id="cd07249">
    <property type="entry name" value="MMCE"/>
    <property type="match status" value="1"/>
</dbReference>
<dbReference type="PANTHER" id="PTHR43048">
    <property type="entry name" value="METHYLMALONYL-COA EPIMERASE"/>
    <property type="match status" value="1"/>
</dbReference>
<evidence type="ECO:0000256" key="2">
    <source>
        <dbReference type="ARBA" id="ARBA00022723"/>
    </source>
</evidence>
<dbReference type="Gene3D" id="3.10.180.10">
    <property type="entry name" value="2,3-Dihydroxybiphenyl 1,2-Dioxygenase, domain 1"/>
    <property type="match status" value="1"/>
</dbReference>